<dbReference type="EMBL" id="CP001101">
    <property type="protein sequence ID" value="ACE04422.1"/>
    <property type="molecule type" value="Genomic_DNA"/>
</dbReference>
<protein>
    <submittedName>
        <fullName evidence="1">Uncharacterized protein</fullName>
    </submittedName>
</protein>
<name>B3EJQ3_CHLPB</name>
<accession>B3EJQ3</accession>
<gene>
    <name evidence="1" type="ordered locus">Cphamn1_1496</name>
</gene>
<dbReference type="STRING" id="331678.Cphamn1_1496"/>
<reference evidence="1" key="1">
    <citation type="submission" date="2008-06" db="EMBL/GenBank/DDBJ databases">
        <title>Complete sequence of Chlorobium phaeobacteroides BS1.</title>
        <authorList>
            <consortium name="US DOE Joint Genome Institute"/>
            <person name="Lucas S."/>
            <person name="Copeland A."/>
            <person name="Lapidus A."/>
            <person name="Glavina del Rio T."/>
            <person name="Dalin E."/>
            <person name="Tice H."/>
            <person name="Bruce D."/>
            <person name="Goodwin L."/>
            <person name="Pitluck S."/>
            <person name="Schmutz J."/>
            <person name="Larimer F."/>
            <person name="Land M."/>
            <person name="Hauser L."/>
            <person name="Kyrpides N."/>
            <person name="Ovchinnikova G."/>
            <person name="Li T."/>
            <person name="Liu Z."/>
            <person name="Zhao F."/>
            <person name="Overmann J."/>
            <person name="Bryant D.A."/>
            <person name="Richardson P."/>
        </authorList>
    </citation>
    <scope>NUCLEOTIDE SEQUENCE [LARGE SCALE GENOMIC DNA]</scope>
    <source>
        <strain evidence="1">BS1</strain>
    </source>
</reference>
<dbReference type="KEGG" id="cpb:Cphamn1_1496"/>
<dbReference type="eggNOG" id="ENOG5033UUR">
    <property type="taxonomic scope" value="Bacteria"/>
</dbReference>
<proteinExistence type="predicted"/>
<organism evidence="1">
    <name type="scientific">Chlorobium phaeobacteroides (strain BS1)</name>
    <dbReference type="NCBI Taxonomy" id="331678"/>
    <lineage>
        <taxon>Bacteria</taxon>
        <taxon>Pseudomonadati</taxon>
        <taxon>Chlorobiota</taxon>
        <taxon>Chlorobiia</taxon>
        <taxon>Chlorobiales</taxon>
        <taxon>Chlorobiaceae</taxon>
        <taxon>Chlorobium/Pelodictyon group</taxon>
        <taxon>Chlorobium</taxon>
    </lineage>
</organism>
<sequence length="211" mass="23788">MAELIHACTKRLTGVSLFAYRATFITLLCAVLVAAPSICEGAPKITFRNNITFEDMEPGEIFSSGSSGQSADEGSFSPEVSWDGTVSESGFESGDLEQVYNRLTFTRWTNNTQSNRAWLWRFVWRKREHPNQPSISVTFTVEDQFGASGRLTHQSDSGSWLEATVIDTDMDDISNNNRWRFTGTARLEFDISNARRSGRYRGILRTTLTYL</sequence>
<evidence type="ECO:0000313" key="1">
    <source>
        <dbReference type="EMBL" id="ACE04422.1"/>
    </source>
</evidence>
<dbReference type="HOGENOM" id="CLU_1309214_0_0_10"/>
<dbReference type="AlphaFoldDB" id="B3EJQ3"/>
<dbReference type="OrthoDB" id="597586at2"/>